<feature type="transmembrane region" description="Helical" evidence="2">
    <location>
        <begin position="61"/>
        <end position="85"/>
    </location>
</feature>
<evidence type="ECO:0000256" key="1">
    <source>
        <dbReference type="SAM" id="MobiDB-lite"/>
    </source>
</evidence>
<dbReference type="SMART" id="SM00460">
    <property type="entry name" value="TGc"/>
    <property type="match status" value="1"/>
</dbReference>
<keyword evidence="2" id="KW-1133">Transmembrane helix</keyword>
<feature type="compositionally biased region" description="Low complexity" evidence="1">
    <location>
        <begin position="582"/>
        <end position="598"/>
    </location>
</feature>
<feature type="domain" description="Transglutaminase-like" evidence="3">
    <location>
        <begin position="483"/>
        <end position="553"/>
    </location>
</feature>
<dbReference type="Pfam" id="PF01841">
    <property type="entry name" value="Transglut_core"/>
    <property type="match status" value="1"/>
</dbReference>
<name>A0A372LY10_9ACTN</name>
<accession>A0A372LY10</accession>
<feature type="transmembrane region" description="Helical" evidence="2">
    <location>
        <begin position="118"/>
        <end position="136"/>
    </location>
</feature>
<reference evidence="4 5" key="1">
    <citation type="submission" date="2018-08" db="EMBL/GenBank/DDBJ databases">
        <title>Isolation, diversity and antifungal activity of Actinobacteria from wheat.</title>
        <authorList>
            <person name="Han C."/>
        </authorList>
    </citation>
    <scope>NUCLEOTIDE SEQUENCE [LARGE SCALE GENOMIC DNA]</scope>
    <source>
        <strain evidence="4 5">NEAU-YY421</strain>
    </source>
</reference>
<dbReference type="Pfam" id="PF13559">
    <property type="entry name" value="DUF4129"/>
    <property type="match status" value="1"/>
</dbReference>
<evidence type="ECO:0000313" key="4">
    <source>
        <dbReference type="EMBL" id="RFU83556.1"/>
    </source>
</evidence>
<dbReference type="Pfam" id="PF11992">
    <property type="entry name" value="TgpA_N"/>
    <property type="match status" value="1"/>
</dbReference>
<feature type="transmembrane region" description="Helical" evidence="2">
    <location>
        <begin position="628"/>
        <end position="648"/>
    </location>
</feature>
<feature type="transmembrane region" description="Helical" evidence="2">
    <location>
        <begin position="31"/>
        <end position="49"/>
    </location>
</feature>
<feature type="transmembrane region" description="Helical" evidence="2">
    <location>
        <begin position="226"/>
        <end position="244"/>
    </location>
</feature>
<feature type="compositionally biased region" description="Polar residues" evidence="1">
    <location>
        <begin position="563"/>
        <end position="573"/>
    </location>
</feature>
<dbReference type="InterPro" id="IPR038765">
    <property type="entry name" value="Papain-like_cys_pep_sf"/>
</dbReference>
<sequence>MSGSTRLALCATAATLLASCALLPLVGTKSWIVQAAIFLCIQAAVGAVARRIPLARPLTIAIQAVISLLILTAAFAQDAAIGGVLPSPEVFERFGLLLEAGGNDVGQYSIPAPLSDGIKLMLIGGVLVIGLLVDALAVTFRSAAPAGLPLLALYSVAAGLGDGGQGWLWFLLAAAGYLLLLLAEGRDRLSQWGRVFGGGGRSSGPVASGLDAGGGAVAPVRAGRRIGVLALGIALVVPALLPAMEGGILDTAGKGGGSGSGGGTISAVNPLVSLQNSLNQPEDREVLTYRTDTEETQDLYLRIVALDQFDGDAWKPSERRIYDVPTSFPTPPGLGQGVPTDTVRTSISAADWYAQDWLPMPYPANRVAIDGSWRFEPVGRTLVGDDGQTTRGKDYTVESSLVRPKPEQLAAAPGPRDEIADEFTKVPDSLPQDVYDAARRVTRGASNDYERAVKIQDWFASDGGFTYDTEVNAGSGSAAISRFLKQKEGFCVHFSFSMAAMARTLGIPARVAVGFTPGTPESDGRMSVGLRDAHAWPELYFEGVGWTRFEPTPTRGTVPDYTVSETPSGTPTDSAEPEPTDSAEPSAEPSTSASESCTAEMKKFNECGADDPLAAAGGGDDGPPLGTILGVAAGVVALLLLPSLPFLWRTRVRGVRLGSGGRTPADTTARTLAAWLEITDTAWDHGIVPDDSQTPRRAAARIVRIGQLDAETADAVHRVAAAVEQVLYAPEPRPVAGLGDDVRRFRAGLRASVGRRVRLRATFAPRSAVRVSWAFAERRQAFAARWGGRRWGPERWSGLLRRTGRQQG</sequence>
<dbReference type="OrthoDB" id="9804023at2"/>
<keyword evidence="2" id="KW-0812">Transmembrane</keyword>
<comment type="caution">
    <text evidence="4">The sequence shown here is derived from an EMBL/GenBank/DDBJ whole genome shotgun (WGS) entry which is preliminary data.</text>
</comment>
<gene>
    <name evidence="4" type="ORF">DY218_26975</name>
</gene>
<evidence type="ECO:0000313" key="5">
    <source>
        <dbReference type="Proteomes" id="UP000263094"/>
    </source>
</evidence>
<dbReference type="InterPro" id="IPR002931">
    <property type="entry name" value="Transglutaminase-like"/>
</dbReference>
<dbReference type="EMBL" id="QUAK01000194">
    <property type="protein sequence ID" value="RFU83556.1"/>
    <property type="molecule type" value="Genomic_DNA"/>
</dbReference>
<proteinExistence type="predicted"/>
<dbReference type="Proteomes" id="UP000263094">
    <property type="component" value="Unassembled WGS sequence"/>
</dbReference>
<dbReference type="PROSITE" id="PS51257">
    <property type="entry name" value="PROKAR_LIPOPROTEIN"/>
    <property type="match status" value="1"/>
</dbReference>
<dbReference type="SUPFAM" id="SSF54001">
    <property type="entry name" value="Cysteine proteinases"/>
    <property type="match status" value="1"/>
</dbReference>
<protein>
    <submittedName>
        <fullName evidence="4">DUF4129 domain-containing protein</fullName>
    </submittedName>
</protein>
<keyword evidence="2" id="KW-0472">Membrane</keyword>
<feature type="transmembrane region" description="Helical" evidence="2">
    <location>
        <begin position="143"/>
        <end position="160"/>
    </location>
</feature>
<organism evidence="4 5">
    <name type="scientific">Streptomyces triticagri</name>
    <dbReference type="NCBI Taxonomy" id="2293568"/>
    <lineage>
        <taxon>Bacteria</taxon>
        <taxon>Bacillati</taxon>
        <taxon>Actinomycetota</taxon>
        <taxon>Actinomycetes</taxon>
        <taxon>Kitasatosporales</taxon>
        <taxon>Streptomycetaceae</taxon>
        <taxon>Streptomyces</taxon>
    </lineage>
</organism>
<feature type="transmembrane region" description="Helical" evidence="2">
    <location>
        <begin position="166"/>
        <end position="183"/>
    </location>
</feature>
<evidence type="ECO:0000256" key="2">
    <source>
        <dbReference type="SAM" id="Phobius"/>
    </source>
</evidence>
<dbReference type="InterPro" id="IPR025403">
    <property type="entry name" value="TgpA-like_C"/>
</dbReference>
<dbReference type="InterPro" id="IPR052901">
    <property type="entry name" value="Bact_TGase-like"/>
</dbReference>
<dbReference type="PANTHER" id="PTHR42736">
    <property type="entry name" value="PROTEIN-GLUTAMINE GAMMA-GLUTAMYLTRANSFERASE"/>
    <property type="match status" value="1"/>
</dbReference>
<dbReference type="Gene3D" id="3.10.620.30">
    <property type="match status" value="1"/>
</dbReference>
<keyword evidence="5" id="KW-1185">Reference proteome</keyword>
<evidence type="ECO:0000259" key="3">
    <source>
        <dbReference type="SMART" id="SM00460"/>
    </source>
</evidence>
<dbReference type="InterPro" id="IPR021878">
    <property type="entry name" value="TgpA_N"/>
</dbReference>
<dbReference type="AlphaFoldDB" id="A0A372LY10"/>
<feature type="region of interest" description="Disordered" evidence="1">
    <location>
        <begin position="551"/>
        <end position="598"/>
    </location>
</feature>
<dbReference type="PANTHER" id="PTHR42736:SF1">
    <property type="entry name" value="PROTEIN-GLUTAMINE GAMMA-GLUTAMYLTRANSFERASE"/>
    <property type="match status" value="1"/>
</dbReference>
<dbReference type="RefSeq" id="WP_128558715.1">
    <property type="nucleotide sequence ID" value="NZ_QUAK01000194.1"/>
</dbReference>